<accession>A0ABW2TD39</accession>
<name>A0ABW2TD39_9ACTN</name>
<dbReference type="PANTHER" id="PTHR37694:SF1">
    <property type="entry name" value="SLR8022 PROTEIN"/>
    <property type="match status" value="1"/>
</dbReference>
<gene>
    <name evidence="1" type="ORF">ACFQVD_41365</name>
</gene>
<proteinExistence type="predicted"/>
<evidence type="ECO:0000313" key="2">
    <source>
        <dbReference type="Proteomes" id="UP001596514"/>
    </source>
</evidence>
<dbReference type="InterPro" id="IPR011051">
    <property type="entry name" value="RmlC_Cupin_sf"/>
</dbReference>
<keyword evidence="2" id="KW-1185">Reference proteome</keyword>
<dbReference type="InterPro" id="IPR014710">
    <property type="entry name" value="RmlC-like_jellyroll"/>
</dbReference>
<dbReference type="CDD" id="cd02230">
    <property type="entry name" value="cupin_HP0902-like"/>
    <property type="match status" value="1"/>
</dbReference>
<reference evidence="2" key="1">
    <citation type="journal article" date="2019" name="Int. J. Syst. Evol. Microbiol.">
        <title>The Global Catalogue of Microorganisms (GCM) 10K type strain sequencing project: providing services to taxonomists for standard genome sequencing and annotation.</title>
        <authorList>
            <consortium name="The Broad Institute Genomics Platform"/>
            <consortium name="The Broad Institute Genome Sequencing Center for Infectious Disease"/>
            <person name="Wu L."/>
            <person name="Ma J."/>
        </authorList>
    </citation>
    <scope>NUCLEOTIDE SEQUENCE [LARGE SCALE GENOMIC DNA]</scope>
    <source>
        <strain evidence="2">JCM 10083</strain>
    </source>
</reference>
<dbReference type="PANTHER" id="PTHR37694">
    <property type="entry name" value="SLR8022 PROTEIN"/>
    <property type="match status" value="1"/>
</dbReference>
<dbReference type="RefSeq" id="WP_343962858.1">
    <property type="nucleotide sequence ID" value="NZ_BAAAGK010000013.1"/>
</dbReference>
<dbReference type="SUPFAM" id="SSF51182">
    <property type="entry name" value="RmlC-like cupins"/>
    <property type="match status" value="1"/>
</dbReference>
<evidence type="ECO:0000313" key="1">
    <source>
        <dbReference type="EMBL" id="MFC7606565.1"/>
    </source>
</evidence>
<comment type="caution">
    <text evidence="1">The sequence shown here is derived from an EMBL/GenBank/DDBJ whole genome shotgun (WGS) entry which is preliminary data.</text>
</comment>
<organism evidence="1 2">
    <name type="scientific">Streptosporangium amethystogenes subsp. fukuiense</name>
    <dbReference type="NCBI Taxonomy" id="698418"/>
    <lineage>
        <taxon>Bacteria</taxon>
        <taxon>Bacillati</taxon>
        <taxon>Actinomycetota</taxon>
        <taxon>Actinomycetes</taxon>
        <taxon>Streptosporangiales</taxon>
        <taxon>Streptosporangiaceae</taxon>
        <taxon>Streptosporangium</taxon>
    </lineage>
</organism>
<dbReference type="EMBL" id="JBHTEE010000001">
    <property type="protein sequence ID" value="MFC7606565.1"/>
    <property type="molecule type" value="Genomic_DNA"/>
</dbReference>
<dbReference type="Proteomes" id="UP001596514">
    <property type="component" value="Unassembled WGS sequence"/>
</dbReference>
<protein>
    <submittedName>
        <fullName evidence="1">Cupin domain-containing protein</fullName>
    </submittedName>
</protein>
<sequence>MLTTSLTTLTNEHMAAARKAASGRSAHTVHGGRRNSLRQTLLALAAGRGLDEHESPGEATLQVLHGRVRLSTRQDSWEGTAGDQVAIPAERHSLTALDDSAVLLTVVMRPDPAPGEDARPPAG</sequence>
<dbReference type="Gene3D" id="2.60.120.10">
    <property type="entry name" value="Jelly Rolls"/>
    <property type="match status" value="1"/>
</dbReference>